<sequence>MFFVKTVRIKYLFRAIQHQWPIYISRNNFNKLEHKYKHSPCDNEHLNNLIEKYKDKIIYNTFLDSIKPKRIYTQKGIKFQKRLIKEEKAERLKYESIEPLPVALKYFSGQENAVETLVPESEHSENNLVNFPFGNQTATLVHHHKICSMQEDSTEEPVANTAYREVKQRQELYKDVDFSKWMMDYENYEDCGEEEEAVDKWRINYGTSDPNSIISDVPCGGCGALLHCKDTAIPGYIPSEIYKNSFNKGGVHLKAIICQRCYFLKNYDLALQVRVTSEDYPRILGTIKKKKALIILMVDLLDFPCSVWPGIVDILGSNKPIVVVGNKVDLLPRDSRGYLEQIKKTLKENVHKVVGKDATTNIKHVALISAKTGWGVEELITKLHNLWKVRGDVYLVGCTNVGKSTLFNCLLQSDYCKIQAVDLVQRATTSVWPGTTLNLLKFPILRPSGWRLHVRTKRLQSLHKLQAAEVRLNKLQLSATRDPKYATLMGHLDRTFTPEAPVTGDSDPFSIQGHANASGKPRFGINEKDPAYATSKWCYDTPGVVQPDQIIHLLTTDELMLTLPKQLLRPQTFSMRVGQTLFIAGIGRLDYVDGPYSIRITVFCADSLPLTLCLTEGVDSLYKELLGTEIFKVPNGSNERLSKWPHLEARDLLKLTGEGKYKSCGDIVLSNAGWIAITCDSGYEASFKAWMPEARGIYVRKSVLPYAVELRGKKIRRSPAYTCNKFYIQP</sequence>
<reference evidence="2" key="1">
    <citation type="submission" date="2019-08" db="EMBL/GenBank/DDBJ databases">
        <title>The genome of the North American firefly Photinus pyralis.</title>
        <authorList>
            <consortium name="Photinus pyralis genome working group"/>
            <person name="Fallon T.R."/>
            <person name="Sander Lower S.E."/>
            <person name="Weng J.-K."/>
        </authorList>
    </citation>
    <scope>NUCLEOTIDE SEQUENCE</scope>
    <source>
        <strain evidence="2">TRF0915ILg1</strain>
        <tissue evidence="2">Whole body</tissue>
    </source>
</reference>
<keyword evidence="3" id="KW-1185">Reference proteome</keyword>
<dbReference type="AlphaFoldDB" id="A0A8K0DKP3"/>
<organism evidence="2 3">
    <name type="scientific">Ignelater luminosus</name>
    <name type="common">Cucubano</name>
    <name type="synonym">Pyrophorus luminosus</name>
    <dbReference type="NCBI Taxonomy" id="2038154"/>
    <lineage>
        <taxon>Eukaryota</taxon>
        <taxon>Metazoa</taxon>
        <taxon>Ecdysozoa</taxon>
        <taxon>Arthropoda</taxon>
        <taxon>Hexapoda</taxon>
        <taxon>Insecta</taxon>
        <taxon>Pterygota</taxon>
        <taxon>Neoptera</taxon>
        <taxon>Endopterygota</taxon>
        <taxon>Coleoptera</taxon>
        <taxon>Polyphaga</taxon>
        <taxon>Elateriformia</taxon>
        <taxon>Elateroidea</taxon>
        <taxon>Elateridae</taxon>
        <taxon>Agrypninae</taxon>
        <taxon>Pyrophorini</taxon>
        <taxon>Ignelater</taxon>
    </lineage>
</organism>
<dbReference type="EMBL" id="VTPC01000612">
    <property type="protein sequence ID" value="KAF2905047.1"/>
    <property type="molecule type" value="Genomic_DNA"/>
</dbReference>
<gene>
    <name evidence="2" type="ORF">ILUMI_01130</name>
</gene>
<dbReference type="OrthoDB" id="1696305at2759"/>
<dbReference type="Pfam" id="PF01926">
    <property type="entry name" value="MMR_HSR1"/>
    <property type="match status" value="1"/>
</dbReference>
<evidence type="ECO:0000313" key="3">
    <source>
        <dbReference type="Proteomes" id="UP000801492"/>
    </source>
</evidence>
<dbReference type="InterPro" id="IPR052807">
    <property type="entry name" value="Mito_transl_resp_regulator"/>
</dbReference>
<dbReference type="PANTHER" id="PTHR46406:SF1">
    <property type="entry name" value="NITRIC OXIDE-ASSOCIATED PROTEIN 1"/>
    <property type="match status" value="1"/>
</dbReference>
<proteinExistence type="predicted"/>
<dbReference type="Gene3D" id="3.40.50.300">
    <property type="entry name" value="P-loop containing nucleotide triphosphate hydrolases"/>
    <property type="match status" value="1"/>
</dbReference>
<dbReference type="InterPro" id="IPR006073">
    <property type="entry name" value="GTP-bd"/>
</dbReference>
<feature type="domain" description="G" evidence="1">
    <location>
        <begin position="393"/>
        <end position="442"/>
    </location>
</feature>
<protein>
    <recommendedName>
        <fullName evidence="1">G domain-containing protein</fullName>
    </recommendedName>
</protein>
<evidence type="ECO:0000259" key="1">
    <source>
        <dbReference type="Pfam" id="PF01926"/>
    </source>
</evidence>
<accession>A0A8K0DKP3</accession>
<comment type="caution">
    <text evidence="2">The sequence shown here is derived from an EMBL/GenBank/DDBJ whole genome shotgun (WGS) entry which is preliminary data.</text>
</comment>
<dbReference type="GO" id="GO:0005525">
    <property type="term" value="F:GTP binding"/>
    <property type="evidence" value="ECO:0007669"/>
    <property type="project" value="InterPro"/>
</dbReference>
<evidence type="ECO:0000313" key="2">
    <source>
        <dbReference type="EMBL" id="KAF2905047.1"/>
    </source>
</evidence>
<dbReference type="InterPro" id="IPR027417">
    <property type="entry name" value="P-loop_NTPase"/>
</dbReference>
<dbReference type="CDD" id="cd01855">
    <property type="entry name" value="YqeH"/>
    <property type="match status" value="1"/>
</dbReference>
<dbReference type="PANTHER" id="PTHR46406">
    <property type="entry name" value="NITRIC OXIDE-ASSOCIATED PROTEIN 1"/>
    <property type="match status" value="1"/>
</dbReference>
<name>A0A8K0DKP3_IGNLU</name>
<dbReference type="Proteomes" id="UP000801492">
    <property type="component" value="Unassembled WGS sequence"/>
</dbReference>
<dbReference type="SUPFAM" id="SSF52540">
    <property type="entry name" value="P-loop containing nucleoside triphosphate hydrolases"/>
    <property type="match status" value="1"/>
</dbReference>